<sequence length="30" mass="3507">MFIAEGHQDSIYLGRLAFIPSILRFELRRG</sequence>
<dbReference type="EMBL" id="KY774314">
    <property type="protein sequence ID" value="ART32345.1"/>
    <property type="molecule type" value="Genomic_DNA"/>
</dbReference>
<accession>A0A1Y0B4G5</accession>
<protein>
    <submittedName>
        <fullName evidence="1">Uncharacterized protein</fullName>
    </submittedName>
</protein>
<evidence type="ECO:0000313" key="1">
    <source>
        <dbReference type="EMBL" id="ART32345.1"/>
    </source>
</evidence>
<proteinExistence type="predicted"/>
<keyword evidence="1" id="KW-0496">Mitochondrion</keyword>
<geneLocation type="mitochondrion" evidence="1"/>
<name>A0A1Y0B4G5_9LAMI</name>
<dbReference type="AlphaFoldDB" id="A0A1Y0B4G5"/>
<reference evidence="1" key="1">
    <citation type="submission" date="2017-03" db="EMBL/GenBank/DDBJ databases">
        <title>The mitochondrial genome of the carnivorous plant Utricularia reniformis (Lentibulariaceae): structure, comparative analysis and evolutionary landmarks.</title>
        <authorList>
            <person name="Silva S.R."/>
            <person name="Alvarenga D.O."/>
            <person name="Michael T.P."/>
            <person name="Miranda V.F.O."/>
            <person name="Varani A.M."/>
        </authorList>
    </citation>
    <scope>NUCLEOTIDE SEQUENCE</scope>
</reference>
<organism evidence="1">
    <name type="scientific">Utricularia reniformis</name>
    <dbReference type="NCBI Taxonomy" id="192314"/>
    <lineage>
        <taxon>Eukaryota</taxon>
        <taxon>Viridiplantae</taxon>
        <taxon>Streptophyta</taxon>
        <taxon>Embryophyta</taxon>
        <taxon>Tracheophyta</taxon>
        <taxon>Spermatophyta</taxon>
        <taxon>Magnoliopsida</taxon>
        <taxon>eudicotyledons</taxon>
        <taxon>Gunneridae</taxon>
        <taxon>Pentapetalae</taxon>
        <taxon>asterids</taxon>
        <taxon>lamiids</taxon>
        <taxon>Lamiales</taxon>
        <taxon>Lentibulariaceae</taxon>
        <taxon>Utricularia</taxon>
    </lineage>
</organism>
<gene>
    <name evidence="1" type="ORF">AEK19_MT2198</name>
</gene>